<dbReference type="EMBL" id="AXDC01000010">
    <property type="protein sequence ID" value="ERM92514.1"/>
    <property type="molecule type" value="Genomic_DNA"/>
</dbReference>
<sequence length="182" mass="21084">MLDGQEIDFSLKKVIVAEVIVDNLLGEKGDLNLFGKHKIYTTHNVNKELLNKCSNENFLIDKVYFKNNKLVFSAPPLISPKANDLTSYPTVTSSGILYLILSNELMKYTDTNSKSYLQAINSDLLTEETRIEPLFIQIYTENIFNGNPIYVKSYFQYKNGKFYEIKRESNVKEYVEWAKRNL</sequence>
<dbReference type="AlphaFoldDB" id="U5CRV9"/>
<proteinExistence type="predicted"/>
<evidence type="ECO:0000313" key="2">
    <source>
        <dbReference type="Proteomes" id="UP000016856"/>
    </source>
</evidence>
<reference evidence="1 2" key="1">
    <citation type="journal article" date="2013" name="Genome Announc.">
        <title>Draft Genome Sequence of an Anaerobic and Extremophilic Bacterium, Caldanaerobacter yonseiensis, Isolated from a Geothermal Hot Stream.</title>
        <authorList>
            <person name="Lee S.J."/>
            <person name="Lee Y.J."/>
            <person name="Park G.S."/>
            <person name="Kim B.C."/>
            <person name="Lee S.J."/>
            <person name="Shin J.H."/>
            <person name="Lee D.W."/>
        </authorList>
    </citation>
    <scope>NUCLEOTIDE SEQUENCE [LARGE SCALE GENOMIC DNA]</scope>
    <source>
        <strain evidence="1 2">KB-1</strain>
    </source>
</reference>
<dbReference type="Proteomes" id="UP000016856">
    <property type="component" value="Unassembled WGS sequence"/>
</dbReference>
<protein>
    <submittedName>
        <fullName evidence="1">Uncharacterized protein</fullName>
    </submittedName>
</protein>
<gene>
    <name evidence="1" type="ORF">O163_04950</name>
</gene>
<organism evidence="1 2">
    <name type="scientific">Caldanaerobacter subterraneus subsp. yonseiensis KB-1</name>
    <dbReference type="NCBI Taxonomy" id="1388761"/>
    <lineage>
        <taxon>Bacteria</taxon>
        <taxon>Bacillati</taxon>
        <taxon>Bacillota</taxon>
        <taxon>Clostridia</taxon>
        <taxon>Thermoanaerobacterales</taxon>
        <taxon>Thermoanaerobacteraceae</taxon>
        <taxon>Caldanaerobacter</taxon>
    </lineage>
</organism>
<evidence type="ECO:0000313" key="1">
    <source>
        <dbReference type="EMBL" id="ERM92514.1"/>
    </source>
</evidence>
<dbReference type="PATRIC" id="fig|1388761.3.peg.987"/>
<comment type="caution">
    <text evidence="1">The sequence shown here is derived from an EMBL/GenBank/DDBJ whole genome shotgun (WGS) entry which is preliminary data.</text>
</comment>
<accession>U5CRV9</accession>
<name>U5CRV9_CALSX</name>